<dbReference type="RefSeq" id="WP_054406511.1">
    <property type="nucleotide sequence ID" value="NZ_FOYA01000019.1"/>
</dbReference>
<sequence>MNLLKFNFIAILFIAFVAKIIAQENQAQVNIILIIDNELVTSGVRLSFVSENNKILLEQKYTAGTALEIDLNWFEDKVYLAFDYIGKADEEYKKYHYRINTLKGYISKTEFLILRIFNLDKPLFKEAYCKAKDEYVFEIENQSYIMQEPQCKEFVKF</sequence>
<keyword evidence="2" id="KW-1185">Reference proteome</keyword>
<proteinExistence type="predicted"/>
<dbReference type="STRING" id="1202724.AM493_04560"/>
<evidence type="ECO:0000313" key="1">
    <source>
        <dbReference type="EMBL" id="KOS05385.1"/>
    </source>
</evidence>
<dbReference type="AlphaFoldDB" id="A0A0M8M9K6"/>
<dbReference type="PATRIC" id="fig|1202724.3.peg.944"/>
<dbReference type="EMBL" id="LIYD01000005">
    <property type="protein sequence ID" value="KOS05385.1"/>
    <property type="molecule type" value="Genomic_DNA"/>
</dbReference>
<name>A0A0M8M9K6_9FLAO</name>
<accession>A0A0M8M9K6</accession>
<protein>
    <submittedName>
        <fullName evidence="1">Uncharacterized protein</fullName>
    </submittedName>
</protein>
<reference evidence="1 2" key="1">
    <citation type="submission" date="2015-08" db="EMBL/GenBank/DDBJ databases">
        <title>Whole genome sequence of Flavobacterium akiainvivens IK-1T, from decaying Wikstroemia oahuensis, an endemic Hawaiian shrub.</title>
        <authorList>
            <person name="Wan X."/>
            <person name="Hou S."/>
            <person name="Saito J."/>
            <person name="Donachie S."/>
        </authorList>
    </citation>
    <scope>NUCLEOTIDE SEQUENCE [LARGE SCALE GENOMIC DNA]</scope>
    <source>
        <strain evidence="1 2">IK-1</strain>
    </source>
</reference>
<comment type="caution">
    <text evidence="1">The sequence shown here is derived from an EMBL/GenBank/DDBJ whole genome shotgun (WGS) entry which is preliminary data.</text>
</comment>
<dbReference type="Proteomes" id="UP000037755">
    <property type="component" value="Unassembled WGS sequence"/>
</dbReference>
<gene>
    <name evidence="1" type="ORF">AM493_04560</name>
</gene>
<evidence type="ECO:0000313" key="2">
    <source>
        <dbReference type="Proteomes" id="UP000037755"/>
    </source>
</evidence>
<organism evidence="1 2">
    <name type="scientific">Flavobacterium akiainvivens</name>
    <dbReference type="NCBI Taxonomy" id="1202724"/>
    <lineage>
        <taxon>Bacteria</taxon>
        <taxon>Pseudomonadati</taxon>
        <taxon>Bacteroidota</taxon>
        <taxon>Flavobacteriia</taxon>
        <taxon>Flavobacteriales</taxon>
        <taxon>Flavobacteriaceae</taxon>
        <taxon>Flavobacterium</taxon>
    </lineage>
</organism>